<dbReference type="AlphaFoldDB" id="A0A7Y9IWE8"/>
<evidence type="ECO:0000256" key="7">
    <source>
        <dbReference type="ARBA" id="ARBA00022676"/>
    </source>
</evidence>
<dbReference type="Pfam" id="PF02684">
    <property type="entry name" value="LpxB"/>
    <property type="match status" value="1"/>
</dbReference>
<dbReference type="UniPathway" id="UPA00973"/>
<comment type="caution">
    <text evidence="12">The sequence shown here is derived from an EMBL/GenBank/DDBJ whole genome shotgun (WGS) entry which is preliminary data.</text>
</comment>
<dbReference type="GO" id="GO:0016020">
    <property type="term" value="C:membrane"/>
    <property type="evidence" value="ECO:0007669"/>
    <property type="project" value="GOC"/>
</dbReference>
<gene>
    <name evidence="11" type="primary">lpxB</name>
    <name evidence="12" type="ORF">FHW18_003593</name>
</gene>
<dbReference type="SUPFAM" id="SSF53756">
    <property type="entry name" value="UDP-Glycosyltransferase/glycogen phosphorylase"/>
    <property type="match status" value="1"/>
</dbReference>
<keyword evidence="6 11" id="KW-0441">Lipid A biosynthesis</keyword>
<dbReference type="PANTHER" id="PTHR30372:SF4">
    <property type="entry name" value="LIPID-A-DISACCHARIDE SYNTHASE, MITOCHONDRIAL-RELATED"/>
    <property type="match status" value="1"/>
</dbReference>
<keyword evidence="8 11" id="KW-0808">Transferase</keyword>
<dbReference type="GO" id="GO:0008915">
    <property type="term" value="F:lipid-A-disaccharide synthase activity"/>
    <property type="evidence" value="ECO:0007669"/>
    <property type="project" value="UniProtKB-UniRule"/>
</dbReference>
<evidence type="ECO:0000256" key="10">
    <source>
        <dbReference type="ARBA" id="ARBA00048975"/>
    </source>
</evidence>
<evidence type="ECO:0000256" key="3">
    <source>
        <dbReference type="ARBA" id="ARBA00012687"/>
    </source>
</evidence>
<name>A0A7Y9IWE8_9BURK</name>
<evidence type="ECO:0000313" key="12">
    <source>
        <dbReference type="EMBL" id="NYE84322.1"/>
    </source>
</evidence>
<keyword evidence="5 11" id="KW-0444">Lipid biosynthesis</keyword>
<evidence type="ECO:0000256" key="8">
    <source>
        <dbReference type="ARBA" id="ARBA00022679"/>
    </source>
</evidence>
<dbReference type="PANTHER" id="PTHR30372">
    <property type="entry name" value="LIPID-A-DISACCHARIDE SYNTHASE"/>
    <property type="match status" value="1"/>
</dbReference>
<evidence type="ECO:0000256" key="4">
    <source>
        <dbReference type="ARBA" id="ARBA00020902"/>
    </source>
</evidence>
<comment type="similarity">
    <text evidence="2 11">Belongs to the LpxB family.</text>
</comment>
<evidence type="ECO:0000256" key="5">
    <source>
        <dbReference type="ARBA" id="ARBA00022516"/>
    </source>
</evidence>
<dbReference type="EC" id="2.4.1.182" evidence="3 11"/>
<evidence type="ECO:0000256" key="1">
    <source>
        <dbReference type="ARBA" id="ARBA00002056"/>
    </source>
</evidence>
<dbReference type="EMBL" id="JACBYR010000001">
    <property type="protein sequence ID" value="NYE84322.1"/>
    <property type="molecule type" value="Genomic_DNA"/>
</dbReference>
<keyword evidence="13" id="KW-1185">Reference proteome</keyword>
<dbReference type="GO" id="GO:0009245">
    <property type="term" value="P:lipid A biosynthetic process"/>
    <property type="evidence" value="ECO:0007669"/>
    <property type="project" value="UniProtKB-UniRule"/>
</dbReference>
<evidence type="ECO:0000313" key="13">
    <source>
        <dbReference type="Proteomes" id="UP000542125"/>
    </source>
</evidence>
<keyword evidence="9 11" id="KW-0443">Lipid metabolism</keyword>
<comment type="pathway">
    <text evidence="11">Bacterial outer membrane biogenesis; LPS lipid A biosynthesis.</text>
</comment>
<dbReference type="GO" id="GO:0005543">
    <property type="term" value="F:phospholipid binding"/>
    <property type="evidence" value="ECO:0007669"/>
    <property type="project" value="TreeGrafter"/>
</dbReference>
<organism evidence="12 13">
    <name type="scientific">Pigmentiphaga litoralis</name>
    <dbReference type="NCBI Taxonomy" id="516702"/>
    <lineage>
        <taxon>Bacteria</taxon>
        <taxon>Pseudomonadati</taxon>
        <taxon>Pseudomonadota</taxon>
        <taxon>Betaproteobacteria</taxon>
        <taxon>Burkholderiales</taxon>
        <taxon>Alcaligenaceae</taxon>
        <taxon>Pigmentiphaga</taxon>
    </lineage>
</organism>
<protein>
    <recommendedName>
        <fullName evidence="4 11">Lipid-A-disaccharide synthase</fullName>
        <ecNumber evidence="3 11">2.4.1.182</ecNumber>
    </recommendedName>
</protein>
<dbReference type="Proteomes" id="UP000542125">
    <property type="component" value="Unassembled WGS sequence"/>
</dbReference>
<dbReference type="RefSeq" id="WP_257021957.1">
    <property type="nucleotide sequence ID" value="NZ_JACBYR010000001.1"/>
</dbReference>
<evidence type="ECO:0000256" key="11">
    <source>
        <dbReference type="HAMAP-Rule" id="MF_00392"/>
    </source>
</evidence>
<evidence type="ECO:0000256" key="9">
    <source>
        <dbReference type="ARBA" id="ARBA00023098"/>
    </source>
</evidence>
<dbReference type="NCBIfam" id="TIGR00215">
    <property type="entry name" value="lpxB"/>
    <property type="match status" value="1"/>
</dbReference>
<accession>A0A7Y9IWE8</accession>
<evidence type="ECO:0000256" key="6">
    <source>
        <dbReference type="ARBA" id="ARBA00022556"/>
    </source>
</evidence>
<comment type="function">
    <text evidence="1 11">Condensation of UDP-2,3-diacylglucosamine and 2,3-diacylglucosamine-1-phosphate to form lipid A disaccharide, a precursor of lipid A, a phosphorylated glycolipid that anchors the lipopolysaccharide to the outer membrane of the cell.</text>
</comment>
<proteinExistence type="inferred from homology"/>
<evidence type="ECO:0000256" key="2">
    <source>
        <dbReference type="ARBA" id="ARBA00007868"/>
    </source>
</evidence>
<reference evidence="12 13" key="1">
    <citation type="submission" date="2020-07" db="EMBL/GenBank/DDBJ databases">
        <title>Genomic Encyclopedia of Type Strains, Phase IV (KMG-V): Genome sequencing to study the core and pangenomes of soil and plant-associated prokaryotes.</title>
        <authorList>
            <person name="Whitman W."/>
        </authorList>
    </citation>
    <scope>NUCLEOTIDE SEQUENCE [LARGE SCALE GENOMIC DNA]</scope>
    <source>
        <strain evidence="12 13">SAS40</strain>
    </source>
</reference>
<keyword evidence="7 11" id="KW-0328">Glycosyltransferase</keyword>
<dbReference type="InterPro" id="IPR003835">
    <property type="entry name" value="Glyco_trans_19"/>
</dbReference>
<dbReference type="HAMAP" id="MF_00392">
    <property type="entry name" value="LpxB"/>
    <property type="match status" value="1"/>
</dbReference>
<sequence length="385" mass="42450">MSGSAHPSIGMVAGEPSGDLLAAMLVRELKHRAPTLPLQGIGGPKMLAQGFDAWYPMQKLAVNGYADVLRHLPELLNIRRTLRERWLAERPSVFVGVDAPDFNFALEGALKRGGIPTVHFIGPSLWAWRGERIHTIRESVSHMLVVFPFEQKIYQNAGVPVTYVGHPLAGVIPRVPDRALARRRLRIAPEHRVLALMPGSRAGEVRHLAPRFLQAAKLLQQKDPSLRIWAPMANAERQAQFEACAAEVGGLRHLHCLIGGSHDVLAACDTVLVASGTATLEAALFKRPMVISYALPKVSWWIMRRKAYLPWVGLPNILCNEAIVPELLQDAATPRALADAAWTALTDEAHARRIETRFTELHDELIRDTSALAAKVILELANHAD</sequence>
<comment type="catalytic activity">
    <reaction evidence="10 11">
        <text>a lipid X + a UDP-2-N,3-O-bis[(3R)-3-hydroxyacyl]-alpha-D-glucosamine = a lipid A disaccharide + UDP + H(+)</text>
        <dbReference type="Rhea" id="RHEA:67828"/>
        <dbReference type="ChEBI" id="CHEBI:15378"/>
        <dbReference type="ChEBI" id="CHEBI:58223"/>
        <dbReference type="ChEBI" id="CHEBI:137748"/>
        <dbReference type="ChEBI" id="CHEBI:176338"/>
        <dbReference type="ChEBI" id="CHEBI:176343"/>
        <dbReference type="EC" id="2.4.1.182"/>
    </reaction>
</comment>